<dbReference type="AlphaFoldDB" id="A0A0D7AZF7"/>
<evidence type="ECO:0000256" key="2">
    <source>
        <dbReference type="SAM" id="SignalP"/>
    </source>
</evidence>
<protein>
    <recommendedName>
        <fullName evidence="5">Ferritin-like domain-containing protein</fullName>
    </recommendedName>
</protein>
<feature type="chain" id="PRO_5002316502" description="Ferritin-like domain-containing protein" evidence="2">
    <location>
        <begin position="18"/>
        <end position="424"/>
    </location>
</feature>
<gene>
    <name evidence="3" type="ORF">CYLTODRAFT_402955</name>
</gene>
<accession>A0A0D7AZF7</accession>
<sequence>MLYSTVSVLALAASAYAAPARVYGKRAAQDVLVFQFADVLEQLETQFYSAALGKFQEADFTKAGFAAASIATELFQGIQQDEAAHSQALQAALKAMGAEPKTDCQFNFDFALGDVATMAATARVVENVGVGAYLGGATLITDPVLLDAAGGILTIEARHQTILNVLSGTGSAIPQAFDIPLTPSDVLAMASPFFSSACDLGIPASTSLTLTNSGTVAPGTLLTFSSSAINDTTPADGLFCNMMVGGAANSINLPMGECVVPEGINGPVALWITSDSQPLINNVRDRATNKQIAGPTIAYIDTKPQFIGQLARMGVATATQTDSASVSTTTISNDQASSILQSASSAPTGNAGSSGGAVSKAVTGNAALSVVGFTTIPFSAAPTAAFAATSAASAEPTGDAGAADYGADGAGSDSYAAAPSETWA</sequence>
<keyword evidence="2" id="KW-0732">Signal</keyword>
<evidence type="ECO:0000256" key="1">
    <source>
        <dbReference type="SAM" id="MobiDB-lite"/>
    </source>
</evidence>
<feature type="region of interest" description="Disordered" evidence="1">
    <location>
        <begin position="395"/>
        <end position="424"/>
    </location>
</feature>
<feature type="signal peptide" evidence="2">
    <location>
        <begin position="1"/>
        <end position="17"/>
    </location>
</feature>
<evidence type="ECO:0008006" key="5">
    <source>
        <dbReference type="Google" id="ProtNLM"/>
    </source>
</evidence>
<dbReference type="EMBL" id="KN880684">
    <property type="protein sequence ID" value="KIY63612.1"/>
    <property type="molecule type" value="Genomic_DNA"/>
</dbReference>
<evidence type="ECO:0000313" key="3">
    <source>
        <dbReference type="EMBL" id="KIY63612.1"/>
    </source>
</evidence>
<dbReference type="STRING" id="1314674.A0A0D7AZF7"/>
<dbReference type="OrthoDB" id="1001765at2759"/>
<dbReference type="SUPFAM" id="SSF47240">
    <property type="entry name" value="Ferritin-like"/>
    <property type="match status" value="1"/>
</dbReference>
<dbReference type="Pfam" id="PF13668">
    <property type="entry name" value="Ferritin_2"/>
    <property type="match status" value="1"/>
</dbReference>
<dbReference type="CDD" id="cd00657">
    <property type="entry name" value="Ferritin_like"/>
    <property type="match status" value="1"/>
</dbReference>
<keyword evidence="4" id="KW-1185">Reference proteome</keyword>
<feature type="compositionally biased region" description="Low complexity" evidence="1">
    <location>
        <begin position="395"/>
        <end position="418"/>
    </location>
</feature>
<evidence type="ECO:0000313" key="4">
    <source>
        <dbReference type="Proteomes" id="UP000054007"/>
    </source>
</evidence>
<dbReference type="Proteomes" id="UP000054007">
    <property type="component" value="Unassembled WGS sequence"/>
</dbReference>
<dbReference type="InterPro" id="IPR009078">
    <property type="entry name" value="Ferritin-like_SF"/>
</dbReference>
<organism evidence="3 4">
    <name type="scientific">Cylindrobasidium torrendii FP15055 ss-10</name>
    <dbReference type="NCBI Taxonomy" id="1314674"/>
    <lineage>
        <taxon>Eukaryota</taxon>
        <taxon>Fungi</taxon>
        <taxon>Dikarya</taxon>
        <taxon>Basidiomycota</taxon>
        <taxon>Agaricomycotina</taxon>
        <taxon>Agaricomycetes</taxon>
        <taxon>Agaricomycetidae</taxon>
        <taxon>Agaricales</taxon>
        <taxon>Marasmiineae</taxon>
        <taxon>Physalacriaceae</taxon>
        <taxon>Cylindrobasidium</taxon>
    </lineage>
</organism>
<name>A0A0D7AZF7_9AGAR</name>
<proteinExistence type="predicted"/>
<reference evidence="3 4" key="1">
    <citation type="journal article" date="2015" name="Fungal Genet. Biol.">
        <title>Evolution of novel wood decay mechanisms in Agaricales revealed by the genome sequences of Fistulina hepatica and Cylindrobasidium torrendii.</title>
        <authorList>
            <person name="Floudas D."/>
            <person name="Held B.W."/>
            <person name="Riley R."/>
            <person name="Nagy L.G."/>
            <person name="Koehler G."/>
            <person name="Ransdell A.S."/>
            <person name="Younus H."/>
            <person name="Chow J."/>
            <person name="Chiniquy J."/>
            <person name="Lipzen A."/>
            <person name="Tritt A."/>
            <person name="Sun H."/>
            <person name="Haridas S."/>
            <person name="LaButti K."/>
            <person name="Ohm R.A."/>
            <person name="Kues U."/>
            <person name="Blanchette R.A."/>
            <person name="Grigoriev I.V."/>
            <person name="Minto R.E."/>
            <person name="Hibbett D.S."/>
        </authorList>
    </citation>
    <scope>NUCLEOTIDE SEQUENCE [LARGE SCALE GENOMIC DNA]</scope>
    <source>
        <strain evidence="3 4">FP15055 ss-10</strain>
    </source>
</reference>